<keyword evidence="3" id="KW-1185">Reference proteome</keyword>
<dbReference type="GO" id="GO:0070403">
    <property type="term" value="F:NAD+ binding"/>
    <property type="evidence" value="ECO:0007669"/>
    <property type="project" value="InterPro"/>
</dbReference>
<dbReference type="InterPro" id="IPR013328">
    <property type="entry name" value="6PGD_dom2"/>
</dbReference>
<organism evidence="2 3">
    <name type="scientific">Paralvinella palmiformis</name>
    <dbReference type="NCBI Taxonomy" id="53620"/>
    <lineage>
        <taxon>Eukaryota</taxon>
        <taxon>Metazoa</taxon>
        <taxon>Spiralia</taxon>
        <taxon>Lophotrochozoa</taxon>
        <taxon>Annelida</taxon>
        <taxon>Polychaeta</taxon>
        <taxon>Sedentaria</taxon>
        <taxon>Canalipalpata</taxon>
        <taxon>Terebellida</taxon>
        <taxon>Terebelliformia</taxon>
        <taxon>Alvinellidae</taxon>
        <taxon>Paralvinella</taxon>
    </lineage>
</organism>
<name>A0AAD9J003_9ANNE</name>
<dbReference type="PANTHER" id="PTHR48075">
    <property type="entry name" value="3-HYDROXYACYL-COA DEHYDROGENASE FAMILY PROTEIN"/>
    <property type="match status" value="1"/>
</dbReference>
<sequence length="197" mass="21264">MAEVKEPTDSVAIIGSGIIGRSWAILFAAAGYQVRLFDVDKDQLEGAVSDIRSQVAKMEEEGVLRGPLTAAQQIVIGSEDAVLSSSTSCIPSSAFSANLRHRSQVLVSHPDGVLSVEDVDKVVTEGLGFLDYCKRYGNGIYDVSMSFGPVPRLGGSTAQEVALDLESHIPINRLDGRRKWRDDMLQALASIKSEKNK</sequence>
<comment type="caution">
    <text evidence="2">The sequence shown here is derived from an EMBL/GenBank/DDBJ whole genome shotgun (WGS) entry which is preliminary data.</text>
</comment>
<dbReference type="Gene3D" id="1.10.1040.10">
    <property type="entry name" value="N-(1-d-carboxylethyl)-l-norvaline Dehydrogenase, domain 2"/>
    <property type="match status" value="1"/>
</dbReference>
<protein>
    <recommendedName>
        <fullName evidence="1">3-hydroxyacyl-CoA dehydrogenase NAD binding domain-containing protein</fullName>
    </recommendedName>
</protein>
<dbReference type="PANTHER" id="PTHR48075:SF1">
    <property type="entry name" value="LAMBDA-CRYSTALLIN HOMOLOG"/>
    <property type="match status" value="1"/>
</dbReference>
<dbReference type="AlphaFoldDB" id="A0AAD9J003"/>
<evidence type="ECO:0000313" key="2">
    <source>
        <dbReference type="EMBL" id="KAK2143503.1"/>
    </source>
</evidence>
<dbReference type="Proteomes" id="UP001208570">
    <property type="component" value="Unassembled WGS sequence"/>
</dbReference>
<dbReference type="Gene3D" id="3.40.50.720">
    <property type="entry name" value="NAD(P)-binding Rossmann-like Domain"/>
    <property type="match status" value="1"/>
</dbReference>
<reference evidence="2" key="1">
    <citation type="journal article" date="2023" name="Mol. Biol. Evol.">
        <title>Third-Generation Sequencing Reveals the Adaptive Role of the Epigenome in Three Deep-Sea Polychaetes.</title>
        <authorList>
            <person name="Perez M."/>
            <person name="Aroh O."/>
            <person name="Sun Y."/>
            <person name="Lan Y."/>
            <person name="Juniper S.K."/>
            <person name="Young C.R."/>
            <person name="Angers B."/>
            <person name="Qian P.Y."/>
        </authorList>
    </citation>
    <scope>NUCLEOTIDE SEQUENCE</scope>
    <source>
        <strain evidence="2">P08H-3</strain>
    </source>
</reference>
<proteinExistence type="predicted"/>
<dbReference type="SUPFAM" id="SSF51735">
    <property type="entry name" value="NAD(P)-binding Rossmann-fold domains"/>
    <property type="match status" value="1"/>
</dbReference>
<dbReference type="GO" id="GO:0006631">
    <property type="term" value="P:fatty acid metabolic process"/>
    <property type="evidence" value="ECO:0007669"/>
    <property type="project" value="InterPro"/>
</dbReference>
<dbReference type="EMBL" id="JAODUP010000837">
    <property type="protein sequence ID" value="KAK2143503.1"/>
    <property type="molecule type" value="Genomic_DNA"/>
</dbReference>
<dbReference type="InterPro" id="IPR036291">
    <property type="entry name" value="NAD(P)-bd_dom_sf"/>
</dbReference>
<accession>A0AAD9J003</accession>
<evidence type="ECO:0000259" key="1">
    <source>
        <dbReference type="Pfam" id="PF02737"/>
    </source>
</evidence>
<dbReference type="GO" id="GO:0050104">
    <property type="term" value="F:L-gulonate 3-dehydrogenase activity"/>
    <property type="evidence" value="ECO:0007669"/>
    <property type="project" value="TreeGrafter"/>
</dbReference>
<dbReference type="Pfam" id="PF02737">
    <property type="entry name" value="3HCDH_N"/>
    <property type="match status" value="1"/>
</dbReference>
<evidence type="ECO:0000313" key="3">
    <source>
        <dbReference type="Proteomes" id="UP001208570"/>
    </source>
</evidence>
<dbReference type="InterPro" id="IPR006176">
    <property type="entry name" value="3-OHacyl-CoA_DH_NAD-bd"/>
</dbReference>
<feature type="domain" description="3-hydroxyacyl-CoA dehydrogenase NAD binding" evidence="1">
    <location>
        <begin position="10"/>
        <end position="65"/>
    </location>
</feature>
<gene>
    <name evidence="2" type="ORF">LSH36_837g01000</name>
</gene>